<organism evidence="1 2">
    <name type="scientific">Nocardiopsis alborubida</name>
    <dbReference type="NCBI Taxonomy" id="146802"/>
    <lineage>
        <taxon>Bacteria</taxon>
        <taxon>Bacillati</taxon>
        <taxon>Actinomycetota</taxon>
        <taxon>Actinomycetes</taxon>
        <taxon>Streptosporangiales</taxon>
        <taxon>Nocardiopsidaceae</taxon>
        <taxon>Nocardiopsis</taxon>
    </lineage>
</organism>
<keyword evidence="2" id="KW-1185">Reference proteome</keyword>
<name>A0A7X6RPG7_9ACTN</name>
<dbReference type="Proteomes" id="UP000553209">
    <property type="component" value="Unassembled WGS sequence"/>
</dbReference>
<reference evidence="1 2" key="1">
    <citation type="submission" date="2020-04" db="EMBL/GenBank/DDBJ databases">
        <title>MicrobeNet Type strains.</title>
        <authorList>
            <person name="Nicholson A.C."/>
        </authorList>
    </citation>
    <scope>NUCLEOTIDE SEQUENCE [LARGE SCALE GENOMIC DNA]</scope>
    <source>
        <strain evidence="1 2">ATCC 23612</strain>
    </source>
</reference>
<accession>A0A7X6RPG7</accession>
<protein>
    <submittedName>
        <fullName evidence="1">Uncharacterized protein</fullName>
    </submittedName>
</protein>
<gene>
    <name evidence="1" type="ORF">HGB44_05695</name>
</gene>
<proteinExistence type="predicted"/>
<evidence type="ECO:0000313" key="2">
    <source>
        <dbReference type="Proteomes" id="UP000553209"/>
    </source>
</evidence>
<comment type="caution">
    <text evidence="1">The sequence shown here is derived from an EMBL/GenBank/DDBJ whole genome shotgun (WGS) entry which is preliminary data.</text>
</comment>
<dbReference type="RefSeq" id="WP_061082447.1">
    <property type="nucleotide sequence ID" value="NZ_JAAXPG010000004.1"/>
</dbReference>
<dbReference type="AlphaFoldDB" id="A0A7X6RPG7"/>
<evidence type="ECO:0000313" key="1">
    <source>
        <dbReference type="EMBL" id="NKY97166.1"/>
    </source>
</evidence>
<sequence length="225" mass="24580">MSTASARYPKPKFRSPSTSGFVYVGLSVDPPHAPLVRSSSERDDAIEECLSTARRLSTRDDVVRTRVFEAVLIPPLKGSPRFDVMMLVETASPGHNDDVIASARFDQLGADLVMSADNPARIGDPESPATGVYLFNHFTARDKEAGIGVWEGLTGWYTAKTGIDNSAPLRSVDDGRFAFVNYARLPGGAVPFMVNQLTRPSFHRFVRKQIKANGMVALPILCRPV</sequence>
<dbReference type="EMBL" id="JAAXPG010000004">
    <property type="protein sequence ID" value="NKY97166.1"/>
    <property type="molecule type" value="Genomic_DNA"/>
</dbReference>